<keyword evidence="14" id="KW-1185">Reference proteome</keyword>
<comment type="caution">
    <text evidence="13">The sequence shown here is derived from an EMBL/GenBank/DDBJ whole genome shotgun (WGS) entry which is preliminary data.</text>
</comment>
<evidence type="ECO:0000256" key="7">
    <source>
        <dbReference type="ARBA" id="ARBA00047464"/>
    </source>
</evidence>
<dbReference type="NCBIfam" id="TIGR01035">
    <property type="entry name" value="hemA"/>
    <property type="match status" value="1"/>
</dbReference>
<feature type="domain" description="Quinate/shikimate 5-dehydrogenase/glutamyl-tRNA reductase" evidence="11">
    <location>
        <begin position="186"/>
        <end position="305"/>
    </location>
</feature>
<evidence type="ECO:0000256" key="4">
    <source>
        <dbReference type="ARBA" id="ARBA00022857"/>
    </source>
</evidence>
<feature type="active site" description="Nucleophile" evidence="8">
    <location>
        <position position="57"/>
    </location>
</feature>
<dbReference type="InterPro" id="IPR015896">
    <property type="entry name" value="4pyrrol_synth_GluRdtase_dimer"/>
</dbReference>
<dbReference type="HAMAP" id="MF_00087">
    <property type="entry name" value="Glu_tRNA_reductase"/>
    <property type="match status" value="1"/>
</dbReference>
<dbReference type="EC" id="1.2.1.70" evidence="3 8"/>
<comment type="domain">
    <text evidence="8">Possesses an unusual extended V-shaped dimeric structure with each monomer consisting of three distinct domains arranged along a curved 'spinal' alpha-helix. The N-terminal catalytic domain specifically recognizes the glutamate moiety of the substrate. The second domain is the NADPH-binding domain, and the third C-terminal domain is responsible for dimerization.</text>
</comment>
<dbReference type="PANTHER" id="PTHR43013">
    <property type="entry name" value="GLUTAMYL-TRNA REDUCTASE"/>
    <property type="match status" value="1"/>
</dbReference>
<dbReference type="InterPro" id="IPR036453">
    <property type="entry name" value="GluRdtase_dimer_dom_sf"/>
</dbReference>
<evidence type="ECO:0000256" key="1">
    <source>
        <dbReference type="ARBA" id="ARBA00005059"/>
    </source>
</evidence>
<evidence type="ECO:0000256" key="9">
    <source>
        <dbReference type="RuleBase" id="RU000584"/>
    </source>
</evidence>
<evidence type="ECO:0000256" key="6">
    <source>
        <dbReference type="ARBA" id="ARBA00023244"/>
    </source>
</evidence>
<dbReference type="Pfam" id="PF05201">
    <property type="entry name" value="GlutR_N"/>
    <property type="match status" value="1"/>
</dbReference>
<dbReference type="EMBL" id="JADKYU010000650">
    <property type="protein sequence ID" value="MBF4985101.1"/>
    <property type="molecule type" value="Genomic_DNA"/>
</dbReference>
<comment type="subunit">
    <text evidence="8">Homodimer.</text>
</comment>
<name>A0ABS0A6V5_9FLAO</name>
<dbReference type="Gene3D" id="3.40.50.720">
    <property type="entry name" value="NAD(P)-binding Rossmann-like Domain"/>
    <property type="match status" value="1"/>
</dbReference>
<feature type="domain" description="Glutamyl-tRNA reductase N-terminal" evidence="12">
    <location>
        <begin position="14"/>
        <end position="159"/>
    </location>
</feature>
<dbReference type="InterPro" id="IPR000343">
    <property type="entry name" value="4pyrrol_synth_GluRdtase"/>
</dbReference>
<reference evidence="13 14" key="1">
    <citation type="submission" date="2020-11" db="EMBL/GenBank/DDBJ databases">
        <title>P. mediterranea TC4 genome.</title>
        <authorList>
            <person name="Molmeret M."/>
        </authorList>
    </citation>
    <scope>NUCLEOTIDE SEQUENCE [LARGE SCALE GENOMIC DNA]</scope>
    <source>
        <strain evidence="13 14">TC4</strain>
    </source>
</reference>
<evidence type="ECO:0000313" key="13">
    <source>
        <dbReference type="EMBL" id="MBF4985101.1"/>
    </source>
</evidence>
<evidence type="ECO:0000256" key="3">
    <source>
        <dbReference type="ARBA" id="ARBA00012970"/>
    </source>
</evidence>
<dbReference type="SUPFAM" id="SSF69742">
    <property type="entry name" value="Glutamyl tRNA-reductase catalytic, N-terminal domain"/>
    <property type="match status" value="1"/>
</dbReference>
<organism evidence="13 14">
    <name type="scientific">Nonlabens mediterrranea</name>
    <dbReference type="NCBI Taxonomy" id="1419947"/>
    <lineage>
        <taxon>Bacteria</taxon>
        <taxon>Pseudomonadati</taxon>
        <taxon>Bacteroidota</taxon>
        <taxon>Flavobacteriia</taxon>
        <taxon>Flavobacteriales</taxon>
        <taxon>Flavobacteriaceae</taxon>
        <taxon>Nonlabens</taxon>
    </lineage>
</organism>
<protein>
    <recommendedName>
        <fullName evidence="3 8">Glutamyl-tRNA reductase</fullName>
        <shortName evidence="8">GluTR</shortName>
        <ecNumber evidence="3 8">1.2.1.70</ecNumber>
    </recommendedName>
</protein>
<dbReference type="InterPro" id="IPR036291">
    <property type="entry name" value="NAD(P)-bd_dom_sf"/>
</dbReference>
<evidence type="ECO:0000259" key="11">
    <source>
        <dbReference type="Pfam" id="PF01488"/>
    </source>
</evidence>
<evidence type="ECO:0000256" key="8">
    <source>
        <dbReference type="HAMAP-Rule" id="MF_00087"/>
    </source>
</evidence>
<accession>A0ABS0A6V5</accession>
<dbReference type="InterPro" id="IPR036343">
    <property type="entry name" value="GluRdtase_N_sf"/>
</dbReference>
<dbReference type="InterPro" id="IPR015895">
    <property type="entry name" value="4pyrrol_synth_GluRdtase_N"/>
</dbReference>
<evidence type="ECO:0000313" key="14">
    <source>
        <dbReference type="Proteomes" id="UP001194729"/>
    </source>
</evidence>
<keyword evidence="5 8" id="KW-0560">Oxidoreductase</keyword>
<dbReference type="Pfam" id="PF01488">
    <property type="entry name" value="Shikimate_DH"/>
    <property type="match status" value="1"/>
</dbReference>
<sequence length="421" mass="47304">MAAAQPKHFSFYSIGLSYRKADAETRGQFSLSEEGIHNLLLEAKGEGIPSLAVISTCNRTELYGFAQHPFQLIRLLCEHSHGTVEEFQKIAYIHKNEDACNHLYTVGTGLDSQILGDFEIIGQLKMAFKRSKKLGLINAYMERLMNCVIQASKRIKTETELSSGATSVSFASAQYILENFPAGGPAKKILLFGTGKIGRNTCENLVKHTENKQITLINRTKDKAERIAGRFDLIVKDYAQLEEEIAQSDIIIVATGAQKPTVSKQIIHTNKPLLIMDLSIPKNVDDNVTELDNVQLIHLDELSKVTHKTLENRENFIPQAQSIISEVHADFKQWMVSRQFAPTMQALKTKLSTLKDAEIKNSRTKFSDFNHEQADVLADRIIQKIAGHFANHLRNEEESTEEAISLLNKVFKLEELSSYES</sequence>
<comment type="miscellaneous">
    <text evidence="8">During catalysis, the active site Cys acts as a nucleophile attacking the alpha-carbonyl group of tRNA-bound glutamate with the formation of a thioester intermediate between enzyme and glutamate, and the concomitant release of tRNA(Glu). The thioester intermediate is finally reduced by direct hydride transfer from NADPH, to form the product GSA.</text>
</comment>
<keyword evidence="4 8" id="KW-0521">NADP</keyword>
<dbReference type="SUPFAM" id="SSF51735">
    <property type="entry name" value="NAD(P)-binding Rossmann-fold domains"/>
    <property type="match status" value="1"/>
</dbReference>
<evidence type="ECO:0000256" key="5">
    <source>
        <dbReference type="ARBA" id="ARBA00023002"/>
    </source>
</evidence>
<dbReference type="GO" id="GO:0008883">
    <property type="term" value="F:glutamyl-tRNA reductase activity"/>
    <property type="evidence" value="ECO:0007669"/>
    <property type="project" value="UniProtKB-EC"/>
</dbReference>
<comment type="function">
    <text evidence="8">Catalyzes the NADPH-dependent reduction of glutamyl-tRNA(Glu) to glutamate 1-semialdehyde (GSA).</text>
</comment>
<feature type="site" description="Important for activity" evidence="8">
    <location>
        <position position="102"/>
    </location>
</feature>
<proteinExistence type="inferred from homology"/>
<comment type="pathway">
    <text evidence="1 8 9">Porphyrin-containing compound metabolism; protoporphyrin-IX biosynthesis; 5-aminolevulinate from L-glutamyl-tRNA(Glu): step 1/2.</text>
</comment>
<dbReference type="SUPFAM" id="SSF69075">
    <property type="entry name" value="Glutamyl tRNA-reductase dimerization domain"/>
    <property type="match status" value="1"/>
</dbReference>
<feature type="binding site" evidence="8">
    <location>
        <begin position="193"/>
        <end position="198"/>
    </location>
    <ligand>
        <name>NADP(+)</name>
        <dbReference type="ChEBI" id="CHEBI:58349"/>
    </ligand>
</feature>
<comment type="catalytic activity">
    <reaction evidence="7 8 9">
        <text>(S)-4-amino-5-oxopentanoate + tRNA(Glu) + NADP(+) = L-glutamyl-tRNA(Glu) + NADPH + H(+)</text>
        <dbReference type="Rhea" id="RHEA:12344"/>
        <dbReference type="Rhea" id="RHEA-COMP:9663"/>
        <dbReference type="Rhea" id="RHEA-COMP:9680"/>
        <dbReference type="ChEBI" id="CHEBI:15378"/>
        <dbReference type="ChEBI" id="CHEBI:57501"/>
        <dbReference type="ChEBI" id="CHEBI:57783"/>
        <dbReference type="ChEBI" id="CHEBI:58349"/>
        <dbReference type="ChEBI" id="CHEBI:78442"/>
        <dbReference type="ChEBI" id="CHEBI:78520"/>
        <dbReference type="EC" id="1.2.1.70"/>
    </reaction>
</comment>
<dbReference type="PROSITE" id="PS00747">
    <property type="entry name" value="GLUTR"/>
    <property type="match status" value="1"/>
</dbReference>
<dbReference type="Gene3D" id="3.30.460.30">
    <property type="entry name" value="Glutamyl-tRNA reductase, N-terminal domain"/>
    <property type="match status" value="1"/>
</dbReference>
<dbReference type="InterPro" id="IPR006151">
    <property type="entry name" value="Shikm_DH/Glu-tRNA_Rdtase"/>
</dbReference>
<feature type="binding site" evidence="8">
    <location>
        <begin position="117"/>
        <end position="119"/>
    </location>
    <ligand>
        <name>substrate</name>
    </ligand>
</feature>
<dbReference type="PANTHER" id="PTHR43013:SF1">
    <property type="entry name" value="GLUTAMYL-TRNA REDUCTASE"/>
    <property type="match status" value="1"/>
</dbReference>
<feature type="binding site" evidence="8">
    <location>
        <position position="112"/>
    </location>
    <ligand>
        <name>substrate</name>
    </ligand>
</feature>
<feature type="domain" description="Tetrapyrrole biosynthesis glutamyl-tRNA reductase dimerisation" evidence="10">
    <location>
        <begin position="319"/>
        <end position="413"/>
    </location>
</feature>
<evidence type="ECO:0000259" key="12">
    <source>
        <dbReference type="Pfam" id="PF05201"/>
    </source>
</evidence>
<feature type="binding site" evidence="8">
    <location>
        <position position="123"/>
    </location>
    <ligand>
        <name>substrate</name>
    </ligand>
</feature>
<evidence type="ECO:0000259" key="10">
    <source>
        <dbReference type="Pfam" id="PF00745"/>
    </source>
</evidence>
<evidence type="ECO:0000256" key="2">
    <source>
        <dbReference type="ARBA" id="ARBA00005916"/>
    </source>
</evidence>
<keyword evidence="6 8" id="KW-0627">Porphyrin biosynthesis</keyword>
<feature type="binding site" evidence="8">
    <location>
        <begin position="56"/>
        <end position="59"/>
    </location>
    <ligand>
        <name>substrate</name>
    </ligand>
</feature>
<comment type="similarity">
    <text evidence="2 8 9">Belongs to the glutamyl-tRNA reductase family.</text>
</comment>
<dbReference type="Pfam" id="PF00745">
    <property type="entry name" value="GlutR_dimer"/>
    <property type="match status" value="1"/>
</dbReference>
<gene>
    <name evidence="8 13" type="primary">hemA</name>
    <name evidence="13" type="ORF">FNJ87_12410</name>
</gene>
<dbReference type="Proteomes" id="UP001194729">
    <property type="component" value="Unassembled WGS sequence"/>
</dbReference>
<dbReference type="InterPro" id="IPR018214">
    <property type="entry name" value="GluRdtase_CS"/>
</dbReference>
<dbReference type="PIRSF" id="PIRSF000445">
    <property type="entry name" value="4pyrrol_synth_GluRdtase"/>
    <property type="match status" value="1"/>
</dbReference>